<dbReference type="GO" id="GO:0008237">
    <property type="term" value="F:metallopeptidase activity"/>
    <property type="evidence" value="ECO:0007669"/>
    <property type="project" value="UniProtKB-KW"/>
</dbReference>
<dbReference type="AlphaFoldDB" id="A0A2N3KYF8"/>
<dbReference type="EMBL" id="NWTK01000002">
    <property type="protein sequence ID" value="PKR55605.1"/>
    <property type="molecule type" value="Genomic_DNA"/>
</dbReference>
<dbReference type="Proteomes" id="UP000233597">
    <property type="component" value="Unassembled WGS sequence"/>
</dbReference>
<dbReference type="InterPro" id="IPR028090">
    <property type="entry name" value="JAB_dom_prok"/>
</dbReference>
<dbReference type="RefSeq" id="WP_101264652.1">
    <property type="nucleotide sequence ID" value="NZ_NWTK01000002.1"/>
</dbReference>
<evidence type="ECO:0000313" key="7">
    <source>
        <dbReference type="EMBL" id="PKR55605.1"/>
    </source>
</evidence>
<dbReference type="Pfam" id="PF14464">
    <property type="entry name" value="Prok-JAB"/>
    <property type="match status" value="1"/>
</dbReference>
<comment type="caution">
    <text evidence="7">The sequence shown here is derived from an EMBL/GenBank/DDBJ whole genome shotgun (WGS) entry which is preliminary data.</text>
</comment>
<dbReference type="GO" id="GO:0006508">
    <property type="term" value="P:proteolysis"/>
    <property type="evidence" value="ECO:0007669"/>
    <property type="project" value="UniProtKB-KW"/>
</dbReference>
<evidence type="ECO:0000259" key="6">
    <source>
        <dbReference type="PROSITE" id="PS50249"/>
    </source>
</evidence>
<evidence type="ECO:0000256" key="4">
    <source>
        <dbReference type="ARBA" id="ARBA00022833"/>
    </source>
</evidence>
<dbReference type="GO" id="GO:0046872">
    <property type="term" value="F:metal ion binding"/>
    <property type="evidence" value="ECO:0007669"/>
    <property type="project" value="UniProtKB-KW"/>
</dbReference>
<keyword evidence="1" id="KW-0645">Protease</keyword>
<dbReference type="OrthoDB" id="7848394at2"/>
<sequence>MKILLPNNIIRKMRCQMLKASSREIGGILMGEAVQDQVFRVVDFTTDLKSGSASRFNRDSEQHDKALSDFFERTGADYKRFNYLGEWHTHPHFSVQPSIQDIHSMQNLVDGSGGVSFAVLLIARLRWFVSFESSAHLFVQNYPPSVVEIINENSSASNLLRHRKMDIAGS</sequence>
<dbReference type="SUPFAM" id="SSF102712">
    <property type="entry name" value="JAB1/MPN domain"/>
    <property type="match status" value="1"/>
</dbReference>
<evidence type="ECO:0000313" key="8">
    <source>
        <dbReference type="Proteomes" id="UP000233597"/>
    </source>
</evidence>
<evidence type="ECO:0000256" key="3">
    <source>
        <dbReference type="ARBA" id="ARBA00022801"/>
    </source>
</evidence>
<dbReference type="PROSITE" id="PS50249">
    <property type="entry name" value="MPN"/>
    <property type="match status" value="1"/>
</dbReference>
<evidence type="ECO:0000256" key="5">
    <source>
        <dbReference type="ARBA" id="ARBA00023049"/>
    </source>
</evidence>
<reference evidence="7 8" key="1">
    <citation type="submission" date="2017-09" db="EMBL/GenBank/DDBJ databases">
        <title>Biodiversity and function of Thalassospira species in the particle-attached aromatic-hydrocarbon-degrading consortia from the surface seawater of the South China Sea.</title>
        <authorList>
            <person name="Dong C."/>
            <person name="Liu R."/>
            <person name="Shao Z."/>
        </authorList>
    </citation>
    <scope>NUCLEOTIDE SEQUENCE [LARGE SCALE GENOMIC DNA]</scope>
    <source>
        <strain evidence="7 8">CSC1P2</strain>
    </source>
</reference>
<keyword evidence="5" id="KW-0482">Metalloprotease</keyword>
<organism evidence="7 8">
    <name type="scientific">Thalassospira marina</name>
    <dbReference type="NCBI Taxonomy" id="2048283"/>
    <lineage>
        <taxon>Bacteria</taxon>
        <taxon>Pseudomonadati</taxon>
        <taxon>Pseudomonadota</taxon>
        <taxon>Alphaproteobacteria</taxon>
        <taxon>Rhodospirillales</taxon>
        <taxon>Thalassospiraceae</taxon>
        <taxon>Thalassospira</taxon>
    </lineage>
</organism>
<protein>
    <recommendedName>
        <fullName evidence="6">MPN domain-containing protein</fullName>
    </recommendedName>
</protein>
<name>A0A2N3KYF8_9PROT</name>
<dbReference type="Gene3D" id="3.40.140.10">
    <property type="entry name" value="Cytidine Deaminase, domain 2"/>
    <property type="match status" value="1"/>
</dbReference>
<evidence type="ECO:0000256" key="2">
    <source>
        <dbReference type="ARBA" id="ARBA00022723"/>
    </source>
</evidence>
<accession>A0A2N3KYF8</accession>
<evidence type="ECO:0000256" key="1">
    <source>
        <dbReference type="ARBA" id="ARBA00022670"/>
    </source>
</evidence>
<gene>
    <name evidence="7" type="ORF">COO20_05450</name>
</gene>
<keyword evidence="3" id="KW-0378">Hydrolase</keyword>
<dbReference type="InterPro" id="IPR037518">
    <property type="entry name" value="MPN"/>
</dbReference>
<keyword evidence="2" id="KW-0479">Metal-binding</keyword>
<proteinExistence type="predicted"/>
<keyword evidence="4" id="KW-0862">Zinc</keyword>
<feature type="domain" description="MPN" evidence="6">
    <location>
        <begin position="2"/>
        <end position="143"/>
    </location>
</feature>